<keyword evidence="3" id="KW-1185">Reference proteome</keyword>
<proteinExistence type="predicted"/>
<organism evidence="2 3">
    <name type="scientific">Mytilus coruscus</name>
    <name type="common">Sea mussel</name>
    <dbReference type="NCBI Taxonomy" id="42192"/>
    <lineage>
        <taxon>Eukaryota</taxon>
        <taxon>Metazoa</taxon>
        <taxon>Spiralia</taxon>
        <taxon>Lophotrochozoa</taxon>
        <taxon>Mollusca</taxon>
        <taxon>Bivalvia</taxon>
        <taxon>Autobranchia</taxon>
        <taxon>Pteriomorphia</taxon>
        <taxon>Mytilida</taxon>
        <taxon>Mytiloidea</taxon>
        <taxon>Mytilidae</taxon>
        <taxon>Mytilinae</taxon>
        <taxon>Mytilus</taxon>
    </lineage>
</organism>
<dbReference type="OrthoDB" id="6133164at2759"/>
<dbReference type="AlphaFoldDB" id="A0A6J8E2I2"/>
<dbReference type="EMBL" id="CACVKT020008232">
    <property type="protein sequence ID" value="CAC5413792.1"/>
    <property type="molecule type" value="Genomic_DNA"/>
</dbReference>
<feature type="transmembrane region" description="Helical" evidence="1">
    <location>
        <begin position="227"/>
        <end position="251"/>
    </location>
</feature>
<accession>A0A6J8E2I2</accession>
<evidence type="ECO:0000256" key="1">
    <source>
        <dbReference type="SAM" id="Phobius"/>
    </source>
</evidence>
<name>A0A6J8E2I2_MYTCO</name>
<keyword evidence="1" id="KW-1133">Transmembrane helix</keyword>
<gene>
    <name evidence="2" type="ORF">MCOR_46657</name>
</gene>
<dbReference type="Proteomes" id="UP000507470">
    <property type="component" value="Unassembled WGS sequence"/>
</dbReference>
<keyword evidence="1" id="KW-0472">Membrane</keyword>
<reference evidence="2 3" key="1">
    <citation type="submission" date="2020-06" db="EMBL/GenBank/DDBJ databases">
        <authorList>
            <person name="Li R."/>
            <person name="Bekaert M."/>
        </authorList>
    </citation>
    <scope>NUCLEOTIDE SEQUENCE [LARGE SCALE GENOMIC DNA]</scope>
    <source>
        <strain evidence="3">wild</strain>
    </source>
</reference>
<keyword evidence="1" id="KW-0812">Transmembrane</keyword>
<protein>
    <submittedName>
        <fullName evidence="2">Uncharacterized protein</fullName>
    </submittedName>
</protein>
<evidence type="ECO:0000313" key="2">
    <source>
        <dbReference type="EMBL" id="CAC5413792.1"/>
    </source>
</evidence>
<sequence>MIRDKQEDPYRKTQALEHQLEDLNSISLTKPLSNLMSNYQCLRGQKQRGNFCCWTVQCKAEGFRPCNAQNDTDVCVPCPDGQYIADTYQTEWFERSQCVDKPTCLQEQIRNEMGICVCDRTKGYIKQSGGDENICIPTLVKCNKPGEELHESGYCSNCIKGYYKAESSTDLCQRKTNISCQIGEIIKEGDRFTDRSCVHNPFTKPLVTTERTITTISNSTPDGEFPIGALVGSICGGGAIILLIVIIIYLIKWRRKKRPSKRKKEKGK</sequence>
<evidence type="ECO:0000313" key="3">
    <source>
        <dbReference type="Proteomes" id="UP000507470"/>
    </source>
</evidence>